<dbReference type="InterPro" id="IPR029058">
    <property type="entry name" value="AB_hydrolase_fold"/>
</dbReference>
<dbReference type="EC" id="3.1.1.-" evidence="3"/>
<dbReference type="InterPro" id="IPR002018">
    <property type="entry name" value="CarbesteraseB"/>
</dbReference>
<evidence type="ECO:0000313" key="6">
    <source>
        <dbReference type="Proteomes" id="UP001221142"/>
    </source>
</evidence>
<sequence>MPASPSRGFKYHGRYTPSLLPLRTSMFSGLFLILSSLFQTRFPFTTGPTVSLDYGTFLGTIDGNLTKYLGVPYALPATRFELPEPPLSLTGLQDATQFGPSCPQQALSSIPIDFPNNPTSVSEDCLNLDVILPTEASPTSKLPVLVWIYGGAFEVGNTALTDVRGTVERSIVLGEPVIIVALNYRVSAFGFLAGQEVLDAGVTNLGIRDQTLALEWVQKHISAFGGDPTRVVIGGQSAGAVSTGLHLLPKKHSSTHLFRGAVMMSGIPWALPSATSALAQTTYDTLVRANNCSSSPDTLACLRNVPFDEFMQTVNQTPDVFSYSSLALVYRPRVDGDVVLRAPLEAVRDDEVVKVPLMAGGCEDEGTLFSFSSMNVTTDSEFVEYVHTNFLPTATSEQVSRIATLYPQDPTQGSPFGTGEQNQVTPQFKRIAAFQGDLTFIGLRRFFLTHVSKAQDTWSWVNKRGKSTPTIGAFHSSDLSLFFPPPSPVVDTDTDTVVVDSFINFINTLNPNLPAPLSNTTLWPKWTSEDKQLLTLSDPLGVDVEKDDFREAGIDFLNELHLAGVTSRGL</sequence>
<comment type="caution">
    <text evidence="5">The sequence shown here is derived from an EMBL/GenBank/DDBJ whole genome shotgun (WGS) entry which is preliminary data.</text>
</comment>
<evidence type="ECO:0000256" key="3">
    <source>
        <dbReference type="RuleBase" id="RU361235"/>
    </source>
</evidence>
<accession>A0AAD7FZU7</accession>
<gene>
    <name evidence="5" type="ORF">FB45DRAFT_895153</name>
</gene>
<evidence type="ECO:0000256" key="2">
    <source>
        <dbReference type="ARBA" id="ARBA00022801"/>
    </source>
</evidence>
<evidence type="ECO:0000313" key="5">
    <source>
        <dbReference type="EMBL" id="KAJ7648066.1"/>
    </source>
</evidence>
<dbReference type="Pfam" id="PF00135">
    <property type="entry name" value="COesterase"/>
    <property type="match status" value="1"/>
</dbReference>
<proteinExistence type="inferred from homology"/>
<reference evidence="5" key="1">
    <citation type="submission" date="2023-03" db="EMBL/GenBank/DDBJ databases">
        <title>Massive genome expansion in bonnet fungi (Mycena s.s.) driven by repeated elements and novel gene families across ecological guilds.</title>
        <authorList>
            <consortium name="Lawrence Berkeley National Laboratory"/>
            <person name="Harder C.B."/>
            <person name="Miyauchi S."/>
            <person name="Viragh M."/>
            <person name="Kuo A."/>
            <person name="Thoen E."/>
            <person name="Andreopoulos B."/>
            <person name="Lu D."/>
            <person name="Skrede I."/>
            <person name="Drula E."/>
            <person name="Henrissat B."/>
            <person name="Morin E."/>
            <person name="Kohler A."/>
            <person name="Barry K."/>
            <person name="LaButti K."/>
            <person name="Morin E."/>
            <person name="Salamov A."/>
            <person name="Lipzen A."/>
            <person name="Mereny Z."/>
            <person name="Hegedus B."/>
            <person name="Baldrian P."/>
            <person name="Stursova M."/>
            <person name="Weitz H."/>
            <person name="Taylor A."/>
            <person name="Grigoriev I.V."/>
            <person name="Nagy L.G."/>
            <person name="Martin F."/>
            <person name="Kauserud H."/>
        </authorList>
    </citation>
    <scope>NUCLEOTIDE SEQUENCE</scope>
    <source>
        <strain evidence="5">9284</strain>
    </source>
</reference>
<dbReference type="EMBL" id="JARKIF010000002">
    <property type="protein sequence ID" value="KAJ7648066.1"/>
    <property type="molecule type" value="Genomic_DNA"/>
</dbReference>
<evidence type="ECO:0000259" key="4">
    <source>
        <dbReference type="Pfam" id="PF00135"/>
    </source>
</evidence>
<dbReference type="PROSITE" id="PS00122">
    <property type="entry name" value="CARBOXYLESTERASE_B_1"/>
    <property type="match status" value="1"/>
</dbReference>
<feature type="domain" description="Carboxylesterase type B" evidence="4">
    <location>
        <begin position="48"/>
        <end position="539"/>
    </location>
</feature>
<name>A0AAD7FZU7_9AGAR</name>
<dbReference type="InterPro" id="IPR050309">
    <property type="entry name" value="Type-B_Carboxylest/Lipase"/>
</dbReference>
<comment type="similarity">
    <text evidence="1 3">Belongs to the type-B carboxylesterase/lipase family.</text>
</comment>
<keyword evidence="6" id="KW-1185">Reference proteome</keyword>
<dbReference type="InterPro" id="IPR019826">
    <property type="entry name" value="Carboxylesterase_B_AS"/>
</dbReference>
<dbReference type="GO" id="GO:0016787">
    <property type="term" value="F:hydrolase activity"/>
    <property type="evidence" value="ECO:0007669"/>
    <property type="project" value="UniProtKB-KW"/>
</dbReference>
<keyword evidence="2 3" id="KW-0378">Hydrolase</keyword>
<protein>
    <recommendedName>
        <fullName evidence="3">Carboxylic ester hydrolase</fullName>
        <ecNumber evidence="3">3.1.1.-</ecNumber>
    </recommendedName>
</protein>
<organism evidence="5 6">
    <name type="scientific">Roridomyces roridus</name>
    <dbReference type="NCBI Taxonomy" id="1738132"/>
    <lineage>
        <taxon>Eukaryota</taxon>
        <taxon>Fungi</taxon>
        <taxon>Dikarya</taxon>
        <taxon>Basidiomycota</taxon>
        <taxon>Agaricomycotina</taxon>
        <taxon>Agaricomycetes</taxon>
        <taxon>Agaricomycetidae</taxon>
        <taxon>Agaricales</taxon>
        <taxon>Marasmiineae</taxon>
        <taxon>Mycenaceae</taxon>
        <taxon>Roridomyces</taxon>
    </lineage>
</organism>
<dbReference type="SUPFAM" id="SSF53474">
    <property type="entry name" value="alpha/beta-Hydrolases"/>
    <property type="match status" value="1"/>
</dbReference>
<evidence type="ECO:0000256" key="1">
    <source>
        <dbReference type="ARBA" id="ARBA00005964"/>
    </source>
</evidence>
<dbReference type="PANTHER" id="PTHR11559">
    <property type="entry name" value="CARBOXYLESTERASE"/>
    <property type="match status" value="1"/>
</dbReference>
<dbReference type="Gene3D" id="3.40.50.1820">
    <property type="entry name" value="alpha/beta hydrolase"/>
    <property type="match status" value="1"/>
</dbReference>
<dbReference type="Proteomes" id="UP001221142">
    <property type="component" value="Unassembled WGS sequence"/>
</dbReference>
<dbReference type="AlphaFoldDB" id="A0AAD7FZU7"/>